<dbReference type="Proteomes" id="UP000574067">
    <property type="component" value="Unassembled WGS sequence"/>
</dbReference>
<evidence type="ECO:0000313" key="3">
    <source>
        <dbReference type="Proteomes" id="UP000574067"/>
    </source>
</evidence>
<evidence type="ECO:0000256" key="1">
    <source>
        <dbReference type="SAM" id="Phobius"/>
    </source>
</evidence>
<dbReference type="EMBL" id="JABBFW010000005">
    <property type="protein sequence ID" value="NML15321.1"/>
    <property type="molecule type" value="Genomic_DNA"/>
</dbReference>
<proteinExistence type="predicted"/>
<dbReference type="AlphaFoldDB" id="A0A848FBI0"/>
<reference evidence="2 3" key="1">
    <citation type="submission" date="2020-04" db="EMBL/GenBank/DDBJ databases">
        <title>Azohydromonas sp. isolated from soil.</title>
        <authorList>
            <person name="Dahal R.H."/>
        </authorList>
    </citation>
    <scope>NUCLEOTIDE SEQUENCE [LARGE SCALE GENOMIC DNA]</scope>
    <source>
        <strain evidence="2 3">G-1-1-14</strain>
    </source>
</reference>
<feature type="transmembrane region" description="Helical" evidence="1">
    <location>
        <begin position="62"/>
        <end position="87"/>
    </location>
</feature>
<protein>
    <recommendedName>
        <fullName evidence="4">Energy-coupling factor transport system substrate-specific component</fullName>
    </recommendedName>
</protein>
<accession>A0A848FBI0</accession>
<keyword evidence="1" id="KW-0472">Membrane</keyword>
<evidence type="ECO:0008006" key="4">
    <source>
        <dbReference type="Google" id="ProtNLM"/>
    </source>
</evidence>
<sequence>MLLELVVLLAACGAALYFRPWATLRAADLRHPWLASLVLLPWVWSFQSVLPGGPPLQLSCAALLVLMFGWPLAVLSCVPVAICTALIDASGAQAALHQAVWNGVLPATMALGLGIVTRRWLPQHLMVYILARGFGATLLAMALVGVLWLLRHPLPPGSDVAAVLTGRWLVAWSDAVLSGMLCAIFVAWRPQWLLTYSDRRYLPVAPR</sequence>
<keyword evidence="1" id="KW-1133">Transmembrane helix</keyword>
<evidence type="ECO:0000313" key="2">
    <source>
        <dbReference type="EMBL" id="NML15321.1"/>
    </source>
</evidence>
<name>A0A848FBI0_9BURK</name>
<feature type="transmembrane region" description="Helical" evidence="1">
    <location>
        <begin position="170"/>
        <end position="188"/>
    </location>
</feature>
<keyword evidence="1" id="KW-0812">Transmembrane</keyword>
<feature type="transmembrane region" description="Helical" evidence="1">
    <location>
        <begin position="31"/>
        <end position="50"/>
    </location>
</feature>
<feature type="transmembrane region" description="Helical" evidence="1">
    <location>
        <begin position="99"/>
        <end position="117"/>
    </location>
</feature>
<comment type="caution">
    <text evidence="2">The sequence shown here is derived from an EMBL/GenBank/DDBJ whole genome shotgun (WGS) entry which is preliminary data.</text>
</comment>
<keyword evidence="3" id="KW-1185">Reference proteome</keyword>
<organism evidence="2 3">
    <name type="scientific">Azohydromonas caseinilytica</name>
    <dbReference type="NCBI Taxonomy" id="2728836"/>
    <lineage>
        <taxon>Bacteria</taxon>
        <taxon>Pseudomonadati</taxon>
        <taxon>Pseudomonadota</taxon>
        <taxon>Betaproteobacteria</taxon>
        <taxon>Burkholderiales</taxon>
        <taxon>Sphaerotilaceae</taxon>
        <taxon>Azohydromonas</taxon>
    </lineage>
</organism>
<feature type="transmembrane region" description="Helical" evidence="1">
    <location>
        <begin position="129"/>
        <end position="150"/>
    </location>
</feature>
<gene>
    <name evidence="2" type="ORF">HHL10_10045</name>
</gene>